<name>A0A016TJJ1_9BILA</name>
<gene>
    <name evidence="1" type="primary">Acey_s0097.g2964</name>
    <name evidence="1" type="ORF">Y032_0097g2964</name>
</gene>
<dbReference type="EMBL" id="JARK01001433">
    <property type="protein sequence ID" value="EYC02837.1"/>
    <property type="molecule type" value="Genomic_DNA"/>
</dbReference>
<organism evidence="1 2">
    <name type="scientific">Ancylostoma ceylanicum</name>
    <dbReference type="NCBI Taxonomy" id="53326"/>
    <lineage>
        <taxon>Eukaryota</taxon>
        <taxon>Metazoa</taxon>
        <taxon>Ecdysozoa</taxon>
        <taxon>Nematoda</taxon>
        <taxon>Chromadorea</taxon>
        <taxon>Rhabditida</taxon>
        <taxon>Rhabditina</taxon>
        <taxon>Rhabditomorpha</taxon>
        <taxon>Strongyloidea</taxon>
        <taxon>Ancylostomatidae</taxon>
        <taxon>Ancylostomatinae</taxon>
        <taxon>Ancylostoma</taxon>
    </lineage>
</organism>
<dbReference type="AlphaFoldDB" id="A0A016TJJ1"/>
<evidence type="ECO:0000313" key="2">
    <source>
        <dbReference type="Proteomes" id="UP000024635"/>
    </source>
</evidence>
<comment type="caution">
    <text evidence="1">The sequence shown here is derived from an EMBL/GenBank/DDBJ whole genome shotgun (WGS) entry which is preliminary data.</text>
</comment>
<reference evidence="2" key="1">
    <citation type="journal article" date="2015" name="Nat. Genet.">
        <title>The genome and transcriptome of the zoonotic hookworm Ancylostoma ceylanicum identify infection-specific gene families.</title>
        <authorList>
            <person name="Schwarz E.M."/>
            <person name="Hu Y."/>
            <person name="Antoshechkin I."/>
            <person name="Miller M.M."/>
            <person name="Sternberg P.W."/>
            <person name="Aroian R.V."/>
        </authorList>
    </citation>
    <scope>NUCLEOTIDE SEQUENCE</scope>
    <source>
        <strain evidence="2">HY135</strain>
    </source>
</reference>
<accession>A0A016TJJ1</accession>
<dbReference type="Proteomes" id="UP000024635">
    <property type="component" value="Unassembled WGS sequence"/>
</dbReference>
<evidence type="ECO:0000313" key="1">
    <source>
        <dbReference type="EMBL" id="EYC02837.1"/>
    </source>
</evidence>
<sequence length="385" mass="42193">MQSSKMALDVGELPFKDHVPYVLSSQEKVNFLKKCCASPVLRFILHLLSDPRQENLVSWHGGPFGVKIWNTRKFTDCYNAAMGAKMNFTNISRALQACEHITIAGVRLWKRKKQGEYSFFPCYTGHGFPNIPPAAMPKDIPACFPFERRAAIKTPQTRLSSGYGHCSPPPDTSLLLPAVYYKQPPPYHILSPEQASPSTSHCIGYQPIPQYSTPLLSPSPSLSSFDRSSPAYSVTSPSLFPVPYGLLTPPPSDTSASSSSSDSFSFNDSLGAQAYSPEAVFLPPCDPLPCEDVVPEEVCAVGESNAEPTRAEEAPAQPHLDPSILDEFFSPIEAVQPRAPPAENVIAEQRELTDTPHPDGEDLFGNFSNIIGYDLSIDETSLLYH</sequence>
<protein>
    <submittedName>
        <fullName evidence="1">Uncharacterized protein</fullName>
    </submittedName>
</protein>
<proteinExistence type="predicted"/>
<keyword evidence="2" id="KW-1185">Reference proteome</keyword>
<dbReference type="OrthoDB" id="5870197at2759"/>